<keyword evidence="2" id="KW-1185">Reference proteome</keyword>
<dbReference type="EMBL" id="CM039431">
    <property type="protein sequence ID" value="KAI4336815.1"/>
    <property type="molecule type" value="Genomic_DNA"/>
</dbReference>
<protein>
    <submittedName>
        <fullName evidence="1">Uncharacterized protein</fullName>
    </submittedName>
</protein>
<proteinExistence type="predicted"/>
<reference evidence="1 2" key="1">
    <citation type="journal article" date="2022" name="DNA Res.">
        <title>Chromosomal-level genome assembly of the orchid tree Bauhinia variegata (Leguminosae; Cercidoideae) supports the allotetraploid origin hypothesis of Bauhinia.</title>
        <authorList>
            <person name="Zhong Y."/>
            <person name="Chen Y."/>
            <person name="Zheng D."/>
            <person name="Pang J."/>
            <person name="Liu Y."/>
            <person name="Luo S."/>
            <person name="Meng S."/>
            <person name="Qian L."/>
            <person name="Wei D."/>
            <person name="Dai S."/>
            <person name="Zhou R."/>
        </authorList>
    </citation>
    <scope>NUCLEOTIDE SEQUENCE [LARGE SCALE GENOMIC DNA]</scope>
    <source>
        <strain evidence="1">BV-YZ2020</strain>
    </source>
</reference>
<accession>A0ACB9NQ01</accession>
<organism evidence="1 2">
    <name type="scientific">Bauhinia variegata</name>
    <name type="common">Purple orchid tree</name>
    <name type="synonym">Phanera variegata</name>
    <dbReference type="NCBI Taxonomy" id="167791"/>
    <lineage>
        <taxon>Eukaryota</taxon>
        <taxon>Viridiplantae</taxon>
        <taxon>Streptophyta</taxon>
        <taxon>Embryophyta</taxon>
        <taxon>Tracheophyta</taxon>
        <taxon>Spermatophyta</taxon>
        <taxon>Magnoliopsida</taxon>
        <taxon>eudicotyledons</taxon>
        <taxon>Gunneridae</taxon>
        <taxon>Pentapetalae</taxon>
        <taxon>rosids</taxon>
        <taxon>fabids</taxon>
        <taxon>Fabales</taxon>
        <taxon>Fabaceae</taxon>
        <taxon>Cercidoideae</taxon>
        <taxon>Cercideae</taxon>
        <taxon>Bauhiniinae</taxon>
        <taxon>Bauhinia</taxon>
    </lineage>
</organism>
<comment type="caution">
    <text evidence="1">The sequence shown here is derived from an EMBL/GenBank/DDBJ whole genome shotgun (WGS) entry which is preliminary data.</text>
</comment>
<evidence type="ECO:0000313" key="1">
    <source>
        <dbReference type="EMBL" id="KAI4336815.1"/>
    </source>
</evidence>
<evidence type="ECO:0000313" key="2">
    <source>
        <dbReference type="Proteomes" id="UP000828941"/>
    </source>
</evidence>
<dbReference type="Proteomes" id="UP000828941">
    <property type="component" value="Chromosome 6"/>
</dbReference>
<name>A0ACB9NQ01_BAUVA</name>
<gene>
    <name evidence="1" type="ORF">L6164_015295</name>
</gene>
<sequence length="76" mass="8825">MTNSYDILQSEERMMPTSIRSISHSLLLLLLRKISANHRRGIPSFPCDLMLIAILSFTDNFQTLFMPAVCYSWMEK</sequence>